<dbReference type="GO" id="GO:0015658">
    <property type="term" value="F:branched-chain amino acid transmembrane transporter activity"/>
    <property type="evidence" value="ECO:0007669"/>
    <property type="project" value="TreeGrafter"/>
</dbReference>
<keyword evidence="4 5" id="KW-0238">DNA-binding</keyword>
<dbReference type="SUPFAM" id="SSF46689">
    <property type="entry name" value="Homeodomain-like"/>
    <property type="match status" value="1"/>
</dbReference>
<keyword evidence="9" id="KW-1185">Reference proteome</keyword>
<evidence type="ECO:0000256" key="3">
    <source>
        <dbReference type="ARBA" id="ARBA00022970"/>
    </source>
</evidence>
<dbReference type="Pfam" id="PF00440">
    <property type="entry name" value="TetR_N"/>
    <property type="match status" value="1"/>
</dbReference>
<dbReference type="PROSITE" id="PS50977">
    <property type="entry name" value="HTH_TETR_2"/>
    <property type="match status" value="1"/>
</dbReference>
<dbReference type="GO" id="GO:0015807">
    <property type="term" value="P:L-amino acid transport"/>
    <property type="evidence" value="ECO:0007669"/>
    <property type="project" value="TreeGrafter"/>
</dbReference>
<evidence type="ECO:0000256" key="1">
    <source>
        <dbReference type="ARBA" id="ARBA00005417"/>
    </source>
</evidence>
<comment type="similarity">
    <text evidence="1">Belongs to the ABC transporter superfamily.</text>
</comment>
<dbReference type="OrthoDB" id="2356263at2"/>
<evidence type="ECO:0000313" key="8">
    <source>
        <dbReference type="EMBL" id="TXL82420.1"/>
    </source>
</evidence>
<evidence type="ECO:0000313" key="9">
    <source>
        <dbReference type="Proteomes" id="UP000321638"/>
    </source>
</evidence>
<dbReference type="AlphaFoldDB" id="A0A5C8PX10"/>
<evidence type="ECO:0000256" key="2">
    <source>
        <dbReference type="ARBA" id="ARBA00022448"/>
    </source>
</evidence>
<dbReference type="Gene3D" id="3.40.50.300">
    <property type="entry name" value="P-loop containing nucleotide triphosphate hydrolases"/>
    <property type="match status" value="1"/>
</dbReference>
<evidence type="ECO:0000256" key="4">
    <source>
        <dbReference type="ARBA" id="ARBA00023125"/>
    </source>
</evidence>
<feature type="DNA-binding region" description="H-T-H motif" evidence="5">
    <location>
        <begin position="47"/>
        <end position="66"/>
    </location>
</feature>
<reference evidence="8 9" key="1">
    <citation type="submission" date="2019-06" db="EMBL/GenBank/DDBJ databases">
        <title>New taxonomy in bacterial strain CC-CFT640, isolated from vineyard.</title>
        <authorList>
            <person name="Lin S.-Y."/>
            <person name="Tsai C.-F."/>
            <person name="Young C.-C."/>
        </authorList>
    </citation>
    <scope>NUCLEOTIDE SEQUENCE [LARGE SCALE GENOMIC DNA]</scope>
    <source>
        <strain evidence="8 9">CC-CFT640</strain>
    </source>
</reference>
<dbReference type="Proteomes" id="UP000321638">
    <property type="component" value="Unassembled WGS sequence"/>
</dbReference>
<keyword evidence="2" id="KW-0813">Transport</keyword>
<dbReference type="GO" id="GO:0003677">
    <property type="term" value="F:DNA binding"/>
    <property type="evidence" value="ECO:0007669"/>
    <property type="project" value="UniProtKB-UniRule"/>
</dbReference>
<dbReference type="PANTHER" id="PTHR43820">
    <property type="entry name" value="HIGH-AFFINITY BRANCHED-CHAIN AMINO ACID TRANSPORT ATP-BINDING PROTEIN LIVF"/>
    <property type="match status" value="1"/>
</dbReference>
<organism evidence="8 9">
    <name type="scientific">Vineibacter terrae</name>
    <dbReference type="NCBI Taxonomy" id="2586908"/>
    <lineage>
        <taxon>Bacteria</taxon>
        <taxon>Pseudomonadati</taxon>
        <taxon>Pseudomonadota</taxon>
        <taxon>Alphaproteobacteria</taxon>
        <taxon>Hyphomicrobiales</taxon>
        <taxon>Vineibacter</taxon>
    </lineage>
</organism>
<dbReference type="InterPro" id="IPR052156">
    <property type="entry name" value="BCAA_Transport_ATP-bd_LivF"/>
</dbReference>
<sequence length="189" mass="20994">MKRSPRGVEAGTSRPHRAHRQPAGTSEHLRSDVAEELFGRSGYGSTTTRAIAQRARVRVGQLHCYFDSKRALFEALVARHGRLVTQARRRLLHEAQAKWPRGDIPVEVLVMDEPSTGLAPKVVKDILLVIKALRDRGMGLLLIEQNVGIAAEITDRAYVMAVGSIVHEIGRGKWQSFLDNELLVKAYLG</sequence>
<name>A0A5C8PX10_9HYPH</name>
<feature type="domain" description="HTH tetR-type" evidence="7">
    <location>
        <begin position="24"/>
        <end position="84"/>
    </location>
</feature>
<evidence type="ECO:0000259" key="7">
    <source>
        <dbReference type="PROSITE" id="PS50977"/>
    </source>
</evidence>
<dbReference type="InterPro" id="IPR027417">
    <property type="entry name" value="P-loop_NTPase"/>
</dbReference>
<dbReference type="InterPro" id="IPR001647">
    <property type="entry name" value="HTH_TetR"/>
</dbReference>
<gene>
    <name evidence="8" type="ORF">FHP25_01615</name>
</gene>
<dbReference type="SUPFAM" id="SSF52540">
    <property type="entry name" value="P-loop containing nucleoside triphosphate hydrolases"/>
    <property type="match status" value="1"/>
</dbReference>
<accession>A0A5C8PX10</accession>
<feature type="region of interest" description="Disordered" evidence="6">
    <location>
        <begin position="1"/>
        <end position="29"/>
    </location>
</feature>
<dbReference type="InterPro" id="IPR009057">
    <property type="entry name" value="Homeodomain-like_sf"/>
</dbReference>
<dbReference type="Gene3D" id="1.10.10.60">
    <property type="entry name" value="Homeodomain-like"/>
    <property type="match status" value="1"/>
</dbReference>
<dbReference type="PANTHER" id="PTHR43820:SF4">
    <property type="entry name" value="HIGH-AFFINITY BRANCHED-CHAIN AMINO ACID TRANSPORT ATP-BINDING PROTEIN LIVF"/>
    <property type="match status" value="1"/>
</dbReference>
<comment type="caution">
    <text evidence="8">The sequence shown here is derived from an EMBL/GenBank/DDBJ whole genome shotgun (WGS) entry which is preliminary data.</text>
</comment>
<dbReference type="EMBL" id="VDUZ01000001">
    <property type="protein sequence ID" value="TXL82420.1"/>
    <property type="molecule type" value="Genomic_DNA"/>
</dbReference>
<protein>
    <submittedName>
        <fullName evidence="8">TetR family transcriptional regulator</fullName>
    </submittedName>
</protein>
<evidence type="ECO:0000256" key="6">
    <source>
        <dbReference type="SAM" id="MobiDB-lite"/>
    </source>
</evidence>
<keyword evidence="3" id="KW-0029">Amino-acid transport</keyword>
<evidence type="ECO:0000256" key="5">
    <source>
        <dbReference type="PROSITE-ProRule" id="PRU00335"/>
    </source>
</evidence>
<dbReference type="RefSeq" id="WP_147845125.1">
    <property type="nucleotide sequence ID" value="NZ_VDUZ01000001.1"/>
</dbReference>
<proteinExistence type="inferred from homology"/>